<keyword evidence="1" id="KW-0472">Membrane</keyword>
<keyword evidence="1" id="KW-0812">Transmembrane</keyword>
<name>A0AA38WGH6_9ASTR</name>
<dbReference type="Proteomes" id="UP001172457">
    <property type="component" value="Chromosome 2"/>
</dbReference>
<dbReference type="PANTHER" id="PTHR46086">
    <property type="entry name" value="ALPHA/BETA-HYDROLASES SUPERFAMILY PROTEIN"/>
    <property type="match status" value="1"/>
</dbReference>
<sequence length="182" mass="20717">MAAGAEEFCKDYLVINAKEATLFDIACILICSTDSLKKRAFYDERCEDVDKSTTVNRIRRRWLIFVFVILQKLFIWTETPLAFAGSFIETWLNLLSSNGGFFGLMINRIRGKVVKLKESSEKFVSMIGQIDTRLELDVSVKKGDGRYKPSLSIMAAKLCYENEAFVKAAVQDQLKVMILFSL</sequence>
<evidence type="ECO:0000313" key="2">
    <source>
        <dbReference type="EMBL" id="KAJ9559967.1"/>
    </source>
</evidence>
<dbReference type="PANTHER" id="PTHR46086:SF4">
    <property type="entry name" value="ALPHA_BETA-HYDROLASES SUPERFAMILY PROTEIN"/>
    <property type="match status" value="1"/>
</dbReference>
<dbReference type="EMBL" id="JARYMX010000002">
    <property type="protein sequence ID" value="KAJ9559967.1"/>
    <property type="molecule type" value="Genomic_DNA"/>
</dbReference>
<proteinExistence type="predicted"/>
<organism evidence="2 3">
    <name type="scientific">Centaurea solstitialis</name>
    <name type="common">yellow star-thistle</name>
    <dbReference type="NCBI Taxonomy" id="347529"/>
    <lineage>
        <taxon>Eukaryota</taxon>
        <taxon>Viridiplantae</taxon>
        <taxon>Streptophyta</taxon>
        <taxon>Embryophyta</taxon>
        <taxon>Tracheophyta</taxon>
        <taxon>Spermatophyta</taxon>
        <taxon>Magnoliopsida</taxon>
        <taxon>eudicotyledons</taxon>
        <taxon>Gunneridae</taxon>
        <taxon>Pentapetalae</taxon>
        <taxon>asterids</taxon>
        <taxon>campanulids</taxon>
        <taxon>Asterales</taxon>
        <taxon>Asteraceae</taxon>
        <taxon>Carduoideae</taxon>
        <taxon>Cardueae</taxon>
        <taxon>Centaureinae</taxon>
        <taxon>Centaurea</taxon>
    </lineage>
</organism>
<gene>
    <name evidence="2" type="ORF">OSB04_005127</name>
</gene>
<evidence type="ECO:0000256" key="1">
    <source>
        <dbReference type="SAM" id="Phobius"/>
    </source>
</evidence>
<keyword evidence="1" id="KW-1133">Transmembrane helix</keyword>
<evidence type="ECO:0000313" key="3">
    <source>
        <dbReference type="Proteomes" id="UP001172457"/>
    </source>
</evidence>
<dbReference type="GO" id="GO:0004806">
    <property type="term" value="F:triacylglycerol lipase activity"/>
    <property type="evidence" value="ECO:0007669"/>
    <property type="project" value="InterPro"/>
</dbReference>
<protein>
    <submittedName>
        <fullName evidence="2">Uncharacterized protein</fullName>
    </submittedName>
</protein>
<dbReference type="InterPro" id="IPR044819">
    <property type="entry name" value="OBL-like"/>
</dbReference>
<comment type="caution">
    <text evidence="2">The sequence shown here is derived from an EMBL/GenBank/DDBJ whole genome shotgun (WGS) entry which is preliminary data.</text>
</comment>
<accession>A0AA38WGH6</accession>
<feature type="transmembrane region" description="Helical" evidence="1">
    <location>
        <begin position="62"/>
        <end position="84"/>
    </location>
</feature>
<keyword evidence="3" id="KW-1185">Reference proteome</keyword>
<dbReference type="GO" id="GO:0006629">
    <property type="term" value="P:lipid metabolic process"/>
    <property type="evidence" value="ECO:0007669"/>
    <property type="project" value="InterPro"/>
</dbReference>
<dbReference type="AlphaFoldDB" id="A0AA38WGH6"/>
<reference evidence="2" key="1">
    <citation type="submission" date="2023-03" db="EMBL/GenBank/DDBJ databases">
        <title>Chromosome-scale reference genome and RAD-based genetic map of yellow starthistle (Centaurea solstitialis) reveal putative structural variation and QTLs associated with invader traits.</title>
        <authorList>
            <person name="Reatini B."/>
            <person name="Cang F.A."/>
            <person name="Jiang Q."/>
            <person name="Mckibben M.T.W."/>
            <person name="Barker M.S."/>
            <person name="Rieseberg L.H."/>
            <person name="Dlugosch K.M."/>
        </authorList>
    </citation>
    <scope>NUCLEOTIDE SEQUENCE</scope>
    <source>
        <strain evidence="2">CAN-66</strain>
        <tissue evidence="2">Leaf</tissue>
    </source>
</reference>